<dbReference type="SUPFAM" id="SSF48208">
    <property type="entry name" value="Six-hairpin glycosidases"/>
    <property type="match status" value="1"/>
</dbReference>
<evidence type="ECO:0000256" key="2">
    <source>
        <dbReference type="SAM" id="SignalP"/>
    </source>
</evidence>
<dbReference type="PANTHER" id="PTHR33886:SF8">
    <property type="entry name" value="UNSATURATED RHAMNOGALACTURONAN HYDROLASE (EUROFUNG)"/>
    <property type="match status" value="1"/>
</dbReference>
<comment type="caution">
    <text evidence="3">The sequence shown here is derived from an EMBL/GenBank/DDBJ whole genome shotgun (WGS) entry which is preliminary data.</text>
</comment>
<organism evidence="3 4">
    <name type="scientific">Hephaestia caeni</name>
    <dbReference type="NCBI Taxonomy" id="645617"/>
    <lineage>
        <taxon>Bacteria</taxon>
        <taxon>Pseudomonadati</taxon>
        <taxon>Pseudomonadota</taxon>
        <taxon>Alphaproteobacteria</taxon>
        <taxon>Sphingomonadales</taxon>
        <taxon>Sphingomonadaceae</taxon>
        <taxon>Hephaestia</taxon>
    </lineage>
</organism>
<name>A0A397PGE7_9SPHN</name>
<dbReference type="GO" id="GO:0005975">
    <property type="term" value="P:carbohydrate metabolic process"/>
    <property type="evidence" value="ECO:0007669"/>
    <property type="project" value="InterPro"/>
</dbReference>
<proteinExistence type="predicted"/>
<evidence type="ECO:0000313" key="3">
    <source>
        <dbReference type="EMBL" id="RIA46939.1"/>
    </source>
</evidence>
<keyword evidence="2" id="KW-0732">Signal</keyword>
<keyword evidence="1 3" id="KW-0378">Hydrolase</keyword>
<dbReference type="InterPro" id="IPR012341">
    <property type="entry name" value="6hp_glycosidase-like_sf"/>
</dbReference>
<dbReference type="AlphaFoldDB" id="A0A397PGE7"/>
<dbReference type="PANTHER" id="PTHR33886">
    <property type="entry name" value="UNSATURATED RHAMNOGALACTURONAN HYDROLASE (EUROFUNG)"/>
    <property type="match status" value="1"/>
</dbReference>
<evidence type="ECO:0000313" key="4">
    <source>
        <dbReference type="Proteomes" id="UP000266568"/>
    </source>
</evidence>
<protein>
    <submittedName>
        <fullName evidence="3">Rhamnogalacturonyl hydrolase YesR</fullName>
    </submittedName>
</protein>
<dbReference type="InterPro" id="IPR010905">
    <property type="entry name" value="Glyco_hydro_88"/>
</dbReference>
<keyword evidence="4" id="KW-1185">Reference proteome</keyword>
<sequence>MGEAPRKLMLAIATLCVMAGPAAFGRPQAADPATIAQAIGDRIVADTVFHLEVQPANGLQQGFYPLAAEPGDAHNFVLFAADIDCRAHCAEAPVDLRYAASPGDLRILVDGREIFRTRIVDPIDVRERDYNVVDVPIAKRDFLASGPSRLVIMFRPEHDDGFVLPGLTFGNGIGAQDKVTLRPAGLTGSLDKSVRFLRTRIASESELPAALADLDARASAGAGAANRWRPVRRVDRLQNADPLAISDWRYFSGAIQSAMLETADRFDRPDFENYVARHVAFFLDNIEIVRAERAAKHQLDGPFAHYFRFALLDDVGPQATAMIEWNARLPERSRVARIDALIAPAIDAILGVPRLADGTMARLTPSRHTIWADDLYMGAASLVRIGTLMHRPDLLDEAARQALLFDRHLRDDRSGLYFHGWFETTASPSSSKWARANGWTMLAKLQILKALPADHPDRPALQRAFAAHASALKAAQSPDGRWHQVLDNQDTYLETSATAMFVAAMAEGVTRRWLDAATFDPVIARGWAAVAKQVRPDGRVEGIVVGTPILSNDDEYNAQKIRLNDPRGLAAMLFASIAVADWQAFRAAEGRGTK</sequence>
<accession>A0A397PGE7</accession>
<dbReference type="Pfam" id="PF07470">
    <property type="entry name" value="Glyco_hydro_88"/>
    <property type="match status" value="1"/>
</dbReference>
<feature type="chain" id="PRO_5017486211" evidence="2">
    <location>
        <begin position="30"/>
        <end position="594"/>
    </location>
</feature>
<gene>
    <name evidence="3" type="ORF">DFR49_1501</name>
</gene>
<dbReference type="InterPro" id="IPR008928">
    <property type="entry name" value="6-hairpin_glycosidase_sf"/>
</dbReference>
<feature type="signal peptide" evidence="2">
    <location>
        <begin position="1"/>
        <end position="29"/>
    </location>
</feature>
<evidence type="ECO:0000256" key="1">
    <source>
        <dbReference type="ARBA" id="ARBA00022801"/>
    </source>
</evidence>
<reference evidence="3 4" key="1">
    <citation type="submission" date="2018-08" db="EMBL/GenBank/DDBJ databases">
        <title>Genomic Encyclopedia of Type Strains, Phase IV (KMG-IV): sequencing the most valuable type-strain genomes for metagenomic binning, comparative biology and taxonomic classification.</title>
        <authorList>
            <person name="Goeker M."/>
        </authorList>
    </citation>
    <scope>NUCLEOTIDE SEQUENCE [LARGE SCALE GENOMIC DNA]</scope>
    <source>
        <strain evidence="3 4">DSM 25527</strain>
    </source>
</reference>
<dbReference type="Gene3D" id="1.50.10.10">
    <property type="match status" value="1"/>
</dbReference>
<dbReference type="GO" id="GO:0016787">
    <property type="term" value="F:hydrolase activity"/>
    <property type="evidence" value="ECO:0007669"/>
    <property type="project" value="UniProtKB-KW"/>
</dbReference>
<dbReference type="Proteomes" id="UP000266568">
    <property type="component" value="Unassembled WGS sequence"/>
</dbReference>
<dbReference type="EMBL" id="QXDC01000002">
    <property type="protein sequence ID" value="RIA46939.1"/>
    <property type="molecule type" value="Genomic_DNA"/>
</dbReference>
<dbReference type="InterPro" id="IPR052043">
    <property type="entry name" value="PolySaccharide_Degr_Enz"/>
</dbReference>
<dbReference type="RefSeq" id="WP_170150952.1">
    <property type="nucleotide sequence ID" value="NZ_QXDC01000002.1"/>
</dbReference>